<accession>A0ABY5PKX4</accession>
<dbReference type="Proteomes" id="UP001058860">
    <property type="component" value="Chromosome"/>
</dbReference>
<name>A0ABY5PKX4_9ACTN</name>
<evidence type="ECO:0000313" key="1">
    <source>
        <dbReference type="EMBL" id="UUY05286.1"/>
    </source>
</evidence>
<keyword evidence="2" id="KW-1185">Reference proteome</keyword>
<protein>
    <submittedName>
        <fullName evidence="1">Uncharacterized protein</fullName>
    </submittedName>
</protein>
<reference evidence="2" key="1">
    <citation type="submission" date="2021-11" db="EMBL/GenBank/DDBJ databases">
        <title>Cultivation dependent microbiological survey of springs from the worlds oldest radium mine currently devoted to the extraction of radon-saturated water.</title>
        <authorList>
            <person name="Kapinusova G."/>
            <person name="Smrhova T."/>
            <person name="Strejcek M."/>
            <person name="Suman J."/>
            <person name="Jani K."/>
            <person name="Pajer P."/>
            <person name="Uhlik O."/>
        </authorList>
    </citation>
    <scope>NUCLEOTIDE SEQUENCE [LARGE SCALE GENOMIC DNA]</scope>
    <source>
        <strain evidence="2">J379</strain>
    </source>
</reference>
<proteinExistence type="predicted"/>
<organism evidence="1 2">
    <name type="scientific">Svornostia abyssi</name>
    <dbReference type="NCBI Taxonomy" id="2898438"/>
    <lineage>
        <taxon>Bacteria</taxon>
        <taxon>Bacillati</taxon>
        <taxon>Actinomycetota</taxon>
        <taxon>Thermoleophilia</taxon>
        <taxon>Solirubrobacterales</taxon>
        <taxon>Baekduiaceae</taxon>
        <taxon>Svornostia</taxon>
    </lineage>
</organism>
<sequence length="62" mass="6445">MAVMEVVLVVAGLWVVLTMGALALASGIGAAAASADRNARRLVRVKHATSPRVPRPGLPSRR</sequence>
<evidence type="ECO:0000313" key="2">
    <source>
        <dbReference type="Proteomes" id="UP001058860"/>
    </source>
</evidence>
<dbReference type="RefSeq" id="WP_353865746.1">
    <property type="nucleotide sequence ID" value="NZ_CP088295.1"/>
</dbReference>
<dbReference type="EMBL" id="CP088295">
    <property type="protein sequence ID" value="UUY05286.1"/>
    <property type="molecule type" value="Genomic_DNA"/>
</dbReference>
<gene>
    <name evidence="1" type="ORF">LRS13_07130</name>
</gene>